<organism evidence="3 4">
    <name type="scientific">Brevundimonas lenta</name>
    <dbReference type="NCBI Taxonomy" id="424796"/>
    <lineage>
        <taxon>Bacteria</taxon>
        <taxon>Pseudomonadati</taxon>
        <taxon>Pseudomonadota</taxon>
        <taxon>Alphaproteobacteria</taxon>
        <taxon>Caulobacterales</taxon>
        <taxon>Caulobacteraceae</taxon>
        <taxon>Brevundimonas</taxon>
    </lineage>
</organism>
<dbReference type="AlphaFoldDB" id="A0A7W6J9V0"/>
<comment type="caution">
    <text evidence="3">The sequence shown here is derived from an EMBL/GenBank/DDBJ whole genome shotgun (WGS) entry which is preliminary data.</text>
</comment>
<dbReference type="Proteomes" id="UP000529946">
    <property type="component" value="Unassembled WGS sequence"/>
</dbReference>
<protein>
    <submittedName>
        <fullName evidence="3">Uncharacterized protein YndB with AHSA1/START domain</fullName>
    </submittedName>
</protein>
<gene>
    <name evidence="3" type="ORF">GGR12_000027</name>
</gene>
<dbReference type="Pfam" id="PF08327">
    <property type="entry name" value="AHSA1"/>
    <property type="match status" value="1"/>
</dbReference>
<feature type="domain" description="Activator of Hsp90 ATPase homologue 1/2-like C-terminal" evidence="2">
    <location>
        <begin position="18"/>
        <end position="149"/>
    </location>
</feature>
<proteinExistence type="inferred from homology"/>
<keyword evidence="4" id="KW-1185">Reference proteome</keyword>
<evidence type="ECO:0000256" key="1">
    <source>
        <dbReference type="ARBA" id="ARBA00006817"/>
    </source>
</evidence>
<name>A0A7W6J9V0_9CAUL</name>
<evidence type="ECO:0000313" key="3">
    <source>
        <dbReference type="EMBL" id="MBB4081188.1"/>
    </source>
</evidence>
<dbReference type="SUPFAM" id="SSF55961">
    <property type="entry name" value="Bet v1-like"/>
    <property type="match status" value="1"/>
</dbReference>
<accession>A0A7W6J9V0</accession>
<dbReference type="InterPro" id="IPR013538">
    <property type="entry name" value="ASHA1/2-like_C"/>
</dbReference>
<dbReference type="EMBL" id="JACIDM010000001">
    <property type="protein sequence ID" value="MBB4081188.1"/>
    <property type="molecule type" value="Genomic_DNA"/>
</dbReference>
<dbReference type="InterPro" id="IPR023393">
    <property type="entry name" value="START-like_dom_sf"/>
</dbReference>
<dbReference type="CDD" id="cd08900">
    <property type="entry name" value="SRPBCC_CalC_Aha1-like_7"/>
    <property type="match status" value="1"/>
</dbReference>
<evidence type="ECO:0000313" key="4">
    <source>
        <dbReference type="Proteomes" id="UP000529946"/>
    </source>
</evidence>
<dbReference type="Gene3D" id="3.30.530.20">
    <property type="match status" value="1"/>
</dbReference>
<comment type="similarity">
    <text evidence="1">Belongs to the AHA1 family.</text>
</comment>
<sequence length="156" mass="17217">MADSRLYFGSFTVERRFDARPERVFAAFTDREIKQRWMGCDEVAAPQIEQLDFVVGGREVSRGGGGDGAEHLFEGTYLDIVEGRRFVFAFVMHVGGRKLSASLGTVEVLPDGAGTRLIFTEQGVYFGEDGWAEREEGTSQGLNQLAAWLASQKEAA</sequence>
<dbReference type="RefSeq" id="WP_183201581.1">
    <property type="nucleotide sequence ID" value="NZ_BAAAER010000002.1"/>
</dbReference>
<evidence type="ECO:0000259" key="2">
    <source>
        <dbReference type="Pfam" id="PF08327"/>
    </source>
</evidence>
<reference evidence="3 4" key="1">
    <citation type="submission" date="2020-08" db="EMBL/GenBank/DDBJ databases">
        <title>Genomic Encyclopedia of Type Strains, Phase IV (KMG-IV): sequencing the most valuable type-strain genomes for metagenomic binning, comparative biology and taxonomic classification.</title>
        <authorList>
            <person name="Goeker M."/>
        </authorList>
    </citation>
    <scope>NUCLEOTIDE SEQUENCE [LARGE SCALE GENOMIC DNA]</scope>
    <source>
        <strain evidence="3 4">DSM 23960</strain>
    </source>
</reference>